<proteinExistence type="predicted"/>
<protein>
    <submittedName>
        <fullName evidence="2">Uncharacterized protein</fullName>
    </submittedName>
</protein>
<evidence type="ECO:0000256" key="1">
    <source>
        <dbReference type="SAM" id="MobiDB-lite"/>
    </source>
</evidence>
<sequence>MPYKQRPGLTVLHYEYITRNLGGGAYGTYEKHGAQGQHLHRTPLLIPPTLTPSEYSPYTELYQYQFSLLTTIKYTGTLSFFVSLPASSRATPARRRTRQFIVSSRVERFFYLRTFSNSVFPFASYASPRTRKARDREKRRKSGLLACEKRRKKKASADRAACLALYSAIRYGLQRGPMYLPSCPGLEPTRSNSAVAQTPVPVDQFLSRQSRPSSGLQRRGVASSERGWSASQSTSRARDGIDAVHRTAKYAAPRVRAHGRRGRCTLHTANLSRHIHNAARATGSFLGYYECVNTSYGRDAVTSRLSPSFTAFAVTVYRTGSPHPSRHPSRGSWNRLRAAATEVPRSRKSRRYAVISSESLTRCVLKVVILPCTPFIRYSIIGIKPNRDVEVAAMQCNVALRSTTGYRVSIRETLDVGALRKGRMSVDDKKSTLSRTGDNIGHTLVVFPLITSIRLHRRRRHRRTNDDDHLCKLQPVLNALRKSYSSETFRNNSAPRARSCVPRPGSFLPFCAEPPRNNRFRRVTLANEARAIAFSPSSSGALLRDAYCASEPETDALATDHGTSSNSVGGKFVDIKLQHAISLSICLPRDSRSWSCFVETFEYLDRNVLALAHAYMALIGLRAIDSTANAIPGRRIHFVERGCFTRSSSAFTLTNCLCVSAAAARKRVAKKKRLIARATVSTSH</sequence>
<keyword evidence="3" id="KW-1185">Reference proteome</keyword>
<evidence type="ECO:0000313" key="2">
    <source>
        <dbReference type="EMBL" id="TGZ51043.1"/>
    </source>
</evidence>
<feature type="compositionally biased region" description="Polar residues" evidence="1">
    <location>
        <begin position="207"/>
        <end position="216"/>
    </location>
</feature>
<gene>
    <name evidence="2" type="ORF">DBV15_00670</name>
</gene>
<name>A0A4S2KMT1_9HYME</name>
<feature type="region of interest" description="Disordered" evidence="1">
    <location>
        <begin position="207"/>
        <end position="242"/>
    </location>
</feature>
<reference evidence="2 3" key="1">
    <citation type="journal article" date="2019" name="Philos. Trans. R. Soc. Lond., B, Biol. Sci.">
        <title>Ant behaviour and brain gene expression of defending hosts depend on the ecological success of the intruding social parasite.</title>
        <authorList>
            <person name="Kaur R."/>
            <person name="Stoldt M."/>
            <person name="Jongepier E."/>
            <person name="Feldmeyer B."/>
            <person name="Menzel F."/>
            <person name="Bornberg-Bauer E."/>
            <person name="Foitzik S."/>
        </authorList>
    </citation>
    <scope>NUCLEOTIDE SEQUENCE [LARGE SCALE GENOMIC DNA]</scope>
    <source>
        <tissue evidence="2">Whole body</tissue>
    </source>
</reference>
<dbReference type="AlphaFoldDB" id="A0A4S2KMT1"/>
<organism evidence="2 3">
    <name type="scientific">Temnothorax longispinosus</name>
    <dbReference type="NCBI Taxonomy" id="300112"/>
    <lineage>
        <taxon>Eukaryota</taxon>
        <taxon>Metazoa</taxon>
        <taxon>Ecdysozoa</taxon>
        <taxon>Arthropoda</taxon>
        <taxon>Hexapoda</taxon>
        <taxon>Insecta</taxon>
        <taxon>Pterygota</taxon>
        <taxon>Neoptera</taxon>
        <taxon>Endopterygota</taxon>
        <taxon>Hymenoptera</taxon>
        <taxon>Apocrita</taxon>
        <taxon>Aculeata</taxon>
        <taxon>Formicoidea</taxon>
        <taxon>Formicidae</taxon>
        <taxon>Myrmicinae</taxon>
        <taxon>Temnothorax</taxon>
    </lineage>
</organism>
<evidence type="ECO:0000313" key="3">
    <source>
        <dbReference type="Proteomes" id="UP000310200"/>
    </source>
</evidence>
<comment type="caution">
    <text evidence="2">The sequence shown here is derived from an EMBL/GenBank/DDBJ whole genome shotgun (WGS) entry which is preliminary data.</text>
</comment>
<accession>A0A4S2KMT1</accession>
<dbReference type="EMBL" id="QBLH01001803">
    <property type="protein sequence ID" value="TGZ51043.1"/>
    <property type="molecule type" value="Genomic_DNA"/>
</dbReference>
<dbReference type="Proteomes" id="UP000310200">
    <property type="component" value="Unassembled WGS sequence"/>
</dbReference>